<dbReference type="GO" id="GO:0043531">
    <property type="term" value="F:ADP binding"/>
    <property type="evidence" value="ECO:0007669"/>
    <property type="project" value="InterPro"/>
</dbReference>
<proteinExistence type="inferred from homology"/>
<keyword evidence="2" id="KW-0805">Transcription regulation</keyword>
<evidence type="ECO:0000313" key="7">
    <source>
        <dbReference type="EMBL" id="PRX96565.1"/>
    </source>
</evidence>
<dbReference type="GO" id="GO:0003677">
    <property type="term" value="F:DNA binding"/>
    <property type="evidence" value="ECO:0007669"/>
    <property type="project" value="UniProtKB-UniRule"/>
</dbReference>
<evidence type="ECO:0000256" key="5">
    <source>
        <dbReference type="PROSITE-ProRule" id="PRU01091"/>
    </source>
</evidence>
<protein>
    <submittedName>
        <fullName evidence="7">DNA-binding SARP family transcriptional activator</fullName>
    </submittedName>
</protein>
<feature type="domain" description="OmpR/PhoB-type" evidence="6">
    <location>
        <begin position="1"/>
        <end position="85"/>
    </location>
</feature>
<comment type="similarity">
    <text evidence="1">Belongs to the AfsR/DnrI/RedD regulatory family.</text>
</comment>
<dbReference type="InterPro" id="IPR027417">
    <property type="entry name" value="P-loop_NTPase"/>
</dbReference>
<dbReference type="SUPFAM" id="SSF46894">
    <property type="entry name" value="C-terminal effector domain of the bipartite response regulators"/>
    <property type="match status" value="1"/>
</dbReference>
<evidence type="ECO:0000256" key="3">
    <source>
        <dbReference type="ARBA" id="ARBA00023125"/>
    </source>
</evidence>
<dbReference type="SMART" id="SM00862">
    <property type="entry name" value="Trans_reg_C"/>
    <property type="match status" value="1"/>
</dbReference>
<dbReference type="Pfam" id="PF03704">
    <property type="entry name" value="BTAD"/>
    <property type="match status" value="1"/>
</dbReference>
<dbReference type="Proteomes" id="UP000237846">
    <property type="component" value="Unassembled WGS sequence"/>
</dbReference>
<dbReference type="GO" id="GO:0000160">
    <property type="term" value="P:phosphorelay signal transduction system"/>
    <property type="evidence" value="ECO:0007669"/>
    <property type="project" value="InterPro"/>
</dbReference>
<accession>A0A2T0PYD9</accession>
<dbReference type="InterPro" id="IPR051677">
    <property type="entry name" value="AfsR-DnrI-RedD_regulator"/>
</dbReference>
<evidence type="ECO:0000259" key="6">
    <source>
        <dbReference type="PROSITE" id="PS51755"/>
    </source>
</evidence>
<dbReference type="Pfam" id="PF00931">
    <property type="entry name" value="NB-ARC"/>
    <property type="match status" value="1"/>
</dbReference>
<comment type="caution">
    <text evidence="7">The sequence shown here is derived from an EMBL/GenBank/DDBJ whole genome shotgun (WGS) entry which is preliminary data.</text>
</comment>
<dbReference type="PANTHER" id="PTHR35807">
    <property type="entry name" value="TRANSCRIPTIONAL REGULATOR REDD-RELATED"/>
    <property type="match status" value="1"/>
</dbReference>
<dbReference type="CDD" id="cd15831">
    <property type="entry name" value="BTAD"/>
    <property type="match status" value="1"/>
</dbReference>
<dbReference type="PANTHER" id="PTHR35807:SF1">
    <property type="entry name" value="TRANSCRIPTIONAL REGULATOR REDD"/>
    <property type="match status" value="1"/>
</dbReference>
<gene>
    <name evidence="7" type="ORF">CLV72_10788</name>
</gene>
<dbReference type="GO" id="GO:0006355">
    <property type="term" value="P:regulation of DNA-templated transcription"/>
    <property type="evidence" value="ECO:0007669"/>
    <property type="project" value="InterPro"/>
</dbReference>
<dbReference type="InterPro" id="IPR036388">
    <property type="entry name" value="WH-like_DNA-bd_sf"/>
</dbReference>
<dbReference type="OrthoDB" id="5521887at2"/>
<dbReference type="Gene3D" id="3.40.50.300">
    <property type="entry name" value="P-loop containing nucleotide triphosphate hydrolases"/>
    <property type="match status" value="1"/>
</dbReference>
<evidence type="ECO:0000256" key="2">
    <source>
        <dbReference type="ARBA" id="ARBA00023015"/>
    </source>
</evidence>
<evidence type="ECO:0000256" key="1">
    <source>
        <dbReference type="ARBA" id="ARBA00005820"/>
    </source>
</evidence>
<dbReference type="SMART" id="SM01043">
    <property type="entry name" value="BTAD"/>
    <property type="match status" value="1"/>
</dbReference>
<evidence type="ECO:0000313" key="8">
    <source>
        <dbReference type="Proteomes" id="UP000237846"/>
    </source>
</evidence>
<dbReference type="SUPFAM" id="SSF48452">
    <property type="entry name" value="TPR-like"/>
    <property type="match status" value="2"/>
</dbReference>
<dbReference type="InterPro" id="IPR016032">
    <property type="entry name" value="Sig_transdc_resp-reg_C-effctor"/>
</dbReference>
<dbReference type="InterPro" id="IPR001867">
    <property type="entry name" value="OmpR/PhoB-type_DNA-bd"/>
</dbReference>
<organism evidence="7 8">
    <name type="scientific">Allonocardiopsis opalescens</name>
    <dbReference type="NCBI Taxonomy" id="1144618"/>
    <lineage>
        <taxon>Bacteria</taxon>
        <taxon>Bacillati</taxon>
        <taxon>Actinomycetota</taxon>
        <taxon>Actinomycetes</taxon>
        <taxon>Streptosporangiales</taxon>
        <taxon>Allonocardiopsis</taxon>
    </lineage>
</organism>
<dbReference type="Pfam" id="PF13424">
    <property type="entry name" value="TPR_12"/>
    <property type="match status" value="1"/>
</dbReference>
<dbReference type="EMBL" id="PVZC01000007">
    <property type="protein sequence ID" value="PRX96565.1"/>
    <property type="molecule type" value="Genomic_DNA"/>
</dbReference>
<dbReference type="InterPro" id="IPR011990">
    <property type="entry name" value="TPR-like_helical_dom_sf"/>
</dbReference>
<dbReference type="Gene3D" id="1.10.10.10">
    <property type="entry name" value="Winged helix-like DNA-binding domain superfamily/Winged helix DNA-binding domain"/>
    <property type="match status" value="1"/>
</dbReference>
<dbReference type="Gene3D" id="1.25.40.10">
    <property type="entry name" value="Tetratricopeptide repeat domain"/>
    <property type="match status" value="2"/>
</dbReference>
<dbReference type="PRINTS" id="PR00364">
    <property type="entry name" value="DISEASERSIST"/>
</dbReference>
<evidence type="ECO:0000256" key="4">
    <source>
        <dbReference type="ARBA" id="ARBA00023163"/>
    </source>
</evidence>
<dbReference type="RefSeq" id="WP_106249866.1">
    <property type="nucleotide sequence ID" value="NZ_PVZC01000007.1"/>
</dbReference>
<dbReference type="PROSITE" id="PS51755">
    <property type="entry name" value="OMPR_PHOB"/>
    <property type="match status" value="1"/>
</dbReference>
<dbReference type="AlphaFoldDB" id="A0A2T0PYD9"/>
<name>A0A2T0PYD9_9ACTN</name>
<dbReference type="InterPro" id="IPR002182">
    <property type="entry name" value="NB-ARC"/>
</dbReference>
<sequence length="913" mass="99773">MLGPLEVWHDDDPLPISAPMQRALLASLLSRLGNAVSLDTIVADLWGDVPPKTAVTTIRNYVRRLRAVFPEQVLQSTTAGYRLTASPQQVDVHRFNELVTEARRRGSVELYDRALALWRGEPLMNIGDVPLRAVQAPLLEESYLAGLERAIELRLSRGQHMEVLAGLVELNSRYPLRERLCHQLMIALYRSGRAAEALSRYRQIRGRLVTEVGMEPGPDLRRLETAILREDAQLITAGTMGHDGGPGRALTPAGPPPLCAPFLGREDEVAELKERLRTDDAPVHCTVYGPGGCGKSALAVRVGHELSARYPDGTLYVDVGGSTPGVPARSAADVVAMLIHALGGIEPRPDQDITELLRAYRVRLRGRRMLIIFDNVAGADQIRVALPDEPGCAAIITSRAPISCGDFLFHLDPLRPADAVELLGRMGGTRMVAAEPEAAAALAELCGRLPLALRLIATRAALRPHWPLATWVRLLDDELARLDQLRHEDVDVRASLLIGLDGLRTSGDDADQDAAALFPLLGLPNPPHITAALAAALTGWPVTRANRALESLLNVQMAFSPGPERYLLYDLVSVLAKERAPHRRAEPLARAVDWYVAAIRACSLTAIGARTDYGLPQEHPTDAMATVRFDRYGQVQSWLDRELPVMVEVLRQAVAGGLRTAVDAARIALQTLPFYFNSALSWTQRTALADMLLDHDPDHAAFARTHLAIVEGQRGNIPLAQRLLDQANEQLDSRDVYTSLLFSSTQGIVLVYRGDMAGARERFEHILRTAPGTGHCSLHAMALCNLADVHLRTGRCREALALLDQALTINRAAGHQLNVAINLNTMLQAYSASGDHDEVIRRAPEVRAHHDRLGDVHQRAEHLLTVANSLRAVGDTAAAESHLAGARDCISAISHREKVHANTLFDHLLTDIP</sequence>
<feature type="DNA-binding region" description="OmpR/PhoB-type" evidence="5">
    <location>
        <begin position="1"/>
        <end position="85"/>
    </location>
</feature>
<dbReference type="SUPFAM" id="SSF52540">
    <property type="entry name" value="P-loop containing nucleoside triphosphate hydrolases"/>
    <property type="match status" value="1"/>
</dbReference>
<reference evidence="7 8" key="1">
    <citation type="submission" date="2018-03" db="EMBL/GenBank/DDBJ databases">
        <title>Genomic Encyclopedia of Archaeal and Bacterial Type Strains, Phase II (KMG-II): from individual species to whole genera.</title>
        <authorList>
            <person name="Goeker M."/>
        </authorList>
    </citation>
    <scope>NUCLEOTIDE SEQUENCE [LARGE SCALE GENOMIC DNA]</scope>
    <source>
        <strain evidence="7 8">DSM 45601</strain>
    </source>
</reference>
<keyword evidence="4" id="KW-0804">Transcription</keyword>
<keyword evidence="3 5" id="KW-0238">DNA-binding</keyword>
<dbReference type="InterPro" id="IPR005158">
    <property type="entry name" value="BTAD"/>
</dbReference>
<keyword evidence="8" id="KW-1185">Reference proteome</keyword>